<keyword evidence="3" id="KW-0119">Carbohydrate metabolism</keyword>
<keyword evidence="4" id="KW-0418">Kinase</keyword>
<dbReference type="Gene3D" id="3.30.420.40">
    <property type="match status" value="2"/>
</dbReference>
<evidence type="ECO:0000313" key="4">
    <source>
        <dbReference type="EMBL" id="PDO09502.1"/>
    </source>
</evidence>
<dbReference type="PANTHER" id="PTHR18964">
    <property type="entry name" value="ROK (REPRESSOR, ORF, KINASE) FAMILY"/>
    <property type="match status" value="1"/>
</dbReference>
<dbReference type="PANTHER" id="PTHR18964:SF149">
    <property type="entry name" value="BIFUNCTIONAL UDP-N-ACETYLGLUCOSAMINE 2-EPIMERASE_N-ACETYLMANNOSAMINE KINASE"/>
    <property type="match status" value="1"/>
</dbReference>
<dbReference type="AlphaFoldDB" id="A0A2A6DXT9"/>
<dbReference type="Pfam" id="PF00480">
    <property type="entry name" value="ROK"/>
    <property type="match status" value="1"/>
</dbReference>
<sequence length="409" mass="43862">MSGLERLRGRIPDERAKRVYAYVLERSVASRAELAEACRLTPSTLTRLLADLVRNGLLEEAGEGESSGGRKPLLYRINPRYAFVFGLEISRLVSRLALFDMALRRIAHRSWPMTADMTPDRLFDEAATAAKGMLEACGLAAGDVLGCGVAAVGPLDRKTGVMLRPLHFPAPGWSDVPVVERLERLLGVPVVLDNGANAALLGEWWFDPDRSARHLLYVHVGAGIRSAMMADGDIVYGAVDTEGTAGQIVIRADGIPPRVPGGNYGALESYVSVPALEERARAGLKEGRDSVMAELAPGGDPEQVRLEHVLEAVRSGDPFAVELLTQAATDFGIGLANMLNVLHPEKVILGGPLATGHPIFFRTAVRVARAKTYYDAVCPVAFAVGRLGEEAQATGAAALVIRAMIGRDR</sequence>
<dbReference type="Proteomes" id="UP000243688">
    <property type="component" value="Unassembled WGS sequence"/>
</dbReference>
<name>A0A2A6DXT9_9BACL</name>
<dbReference type="InterPro" id="IPR043129">
    <property type="entry name" value="ATPase_NBD"/>
</dbReference>
<organism evidence="4 5">
    <name type="scientific">Candidatus Reconcilbacillus cellulovorans</name>
    <dbReference type="NCBI Taxonomy" id="1906605"/>
    <lineage>
        <taxon>Bacteria</taxon>
        <taxon>Bacillati</taxon>
        <taxon>Bacillota</taxon>
        <taxon>Bacilli</taxon>
        <taxon>Bacillales</taxon>
        <taxon>Paenibacillaceae</taxon>
        <taxon>Candidatus Reconcilbacillus</taxon>
    </lineage>
</organism>
<protein>
    <submittedName>
        <fullName evidence="4">Sugar kinase</fullName>
    </submittedName>
</protein>
<dbReference type="SUPFAM" id="SSF46785">
    <property type="entry name" value="Winged helix' DNA-binding domain"/>
    <property type="match status" value="1"/>
</dbReference>
<reference evidence="4 5" key="1">
    <citation type="submission" date="2016-12" db="EMBL/GenBank/DDBJ databases">
        <title>Candidatus Reconcilibacillus cellulovorans genome.</title>
        <authorList>
            <person name="Kolinko S."/>
            <person name="Wu Y.-W."/>
            <person name="Tachea F."/>
            <person name="Denzel E."/>
            <person name="Hiras J."/>
            <person name="Baecker N."/>
            <person name="Chan L.J."/>
            <person name="Eichorst S.A."/>
            <person name="Frey D."/>
            <person name="Adams P.D."/>
            <person name="Pray T."/>
            <person name="Tanjore D."/>
            <person name="Petzold C.J."/>
            <person name="Gladden J.M."/>
            <person name="Simmons B.A."/>
            <person name="Singer S.W."/>
        </authorList>
    </citation>
    <scope>NUCLEOTIDE SEQUENCE [LARGE SCALE GENOMIC DNA]</scope>
    <source>
        <strain evidence="4">JTherm</strain>
    </source>
</reference>
<comment type="caution">
    <text evidence="4">The sequence shown here is derived from an EMBL/GenBank/DDBJ whole genome shotgun (WGS) entry which is preliminary data.</text>
</comment>
<keyword evidence="3" id="KW-0859">Xylose metabolism</keyword>
<dbReference type="GO" id="GO:0042732">
    <property type="term" value="P:D-xylose metabolic process"/>
    <property type="evidence" value="ECO:0007669"/>
    <property type="project" value="UniProtKB-KW"/>
</dbReference>
<evidence type="ECO:0000256" key="2">
    <source>
        <dbReference type="ARBA" id="ARBA00006479"/>
    </source>
</evidence>
<evidence type="ECO:0000256" key="3">
    <source>
        <dbReference type="ARBA" id="ARBA00022629"/>
    </source>
</evidence>
<evidence type="ECO:0000313" key="5">
    <source>
        <dbReference type="Proteomes" id="UP000243688"/>
    </source>
</evidence>
<comment type="similarity">
    <text evidence="2">Belongs to the ROK (NagC/XylR) family.</text>
</comment>
<keyword evidence="4" id="KW-0808">Transferase</keyword>
<dbReference type="Gene3D" id="1.10.10.10">
    <property type="entry name" value="Winged helix-like DNA-binding domain superfamily/Winged helix DNA-binding domain"/>
    <property type="match status" value="1"/>
</dbReference>
<dbReference type="EMBL" id="MOXJ01000036">
    <property type="protein sequence ID" value="PDO09502.1"/>
    <property type="molecule type" value="Genomic_DNA"/>
</dbReference>
<proteinExistence type="inferred from homology"/>
<dbReference type="InterPro" id="IPR000600">
    <property type="entry name" value="ROK"/>
</dbReference>
<comment type="function">
    <text evidence="1">Transcriptional repressor of xylose-utilizing enzymes.</text>
</comment>
<dbReference type="InterPro" id="IPR036388">
    <property type="entry name" value="WH-like_DNA-bd_sf"/>
</dbReference>
<evidence type="ECO:0000256" key="1">
    <source>
        <dbReference type="ARBA" id="ARBA00002486"/>
    </source>
</evidence>
<dbReference type="InterPro" id="IPR036390">
    <property type="entry name" value="WH_DNA-bd_sf"/>
</dbReference>
<accession>A0A2A6DXT9</accession>
<dbReference type="GO" id="GO:0016301">
    <property type="term" value="F:kinase activity"/>
    <property type="evidence" value="ECO:0007669"/>
    <property type="project" value="UniProtKB-KW"/>
</dbReference>
<dbReference type="SUPFAM" id="SSF53067">
    <property type="entry name" value="Actin-like ATPase domain"/>
    <property type="match status" value="1"/>
</dbReference>
<gene>
    <name evidence="4" type="ORF">BLM47_12095</name>
</gene>